<evidence type="ECO:0000256" key="1">
    <source>
        <dbReference type="SAM" id="MobiDB-lite"/>
    </source>
</evidence>
<feature type="compositionally biased region" description="Acidic residues" evidence="1">
    <location>
        <begin position="102"/>
        <end position="125"/>
    </location>
</feature>
<reference evidence="3" key="1">
    <citation type="journal article" date="2018" name="Nat. Microbiol.">
        <title>Leveraging single-cell genomics to expand the fungal tree of life.</title>
        <authorList>
            <person name="Ahrendt S.R."/>
            <person name="Quandt C.A."/>
            <person name="Ciobanu D."/>
            <person name="Clum A."/>
            <person name="Salamov A."/>
            <person name="Andreopoulos B."/>
            <person name="Cheng J.F."/>
            <person name="Woyke T."/>
            <person name="Pelin A."/>
            <person name="Henrissat B."/>
            <person name="Reynolds N.K."/>
            <person name="Benny G.L."/>
            <person name="Smith M.E."/>
            <person name="James T.Y."/>
            <person name="Grigoriev I.V."/>
        </authorList>
    </citation>
    <scope>NUCLEOTIDE SEQUENCE [LARGE SCALE GENOMIC DNA]</scope>
</reference>
<evidence type="ECO:0000313" key="3">
    <source>
        <dbReference type="Proteomes" id="UP000269721"/>
    </source>
</evidence>
<name>A0A4P9WCI7_9FUNG</name>
<dbReference type="AlphaFoldDB" id="A0A4P9WCI7"/>
<dbReference type="EMBL" id="KZ995662">
    <property type="protein sequence ID" value="RKO90224.1"/>
    <property type="molecule type" value="Genomic_DNA"/>
</dbReference>
<gene>
    <name evidence="2" type="ORF">BDK51DRAFT_30496</name>
</gene>
<keyword evidence="3" id="KW-1185">Reference proteome</keyword>
<evidence type="ECO:0000313" key="2">
    <source>
        <dbReference type="EMBL" id="RKO90224.1"/>
    </source>
</evidence>
<proteinExistence type="predicted"/>
<accession>A0A4P9WCI7</accession>
<dbReference type="Proteomes" id="UP000269721">
    <property type="component" value="Unassembled WGS sequence"/>
</dbReference>
<feature type="region of interest" description="Disordered" evidence="1">
    <location>
        <begin position="95"/>
        <end position="131"/>
    </location>
</feature>
<sequence length="432" mass="48124">MPLVVLKDFPARPSSHLQPASASVTSADHKMVKTVVEMMLANSCISSSTTTKRTLSSNASYLIPDLVKENKEDKENKDNKARPLGGVLTSAADLAAAGKGNEEDEQEYQQEDNQELEEAIEEASWDETGAEKKYEEDYTYRSSSVVVIKKVKPKTDPTTPGELLRDHIESLGAACGDLVRLKERGLPYERFDREAEELLLSKDGEVHIDTPFRLAVLTCAPYFPGPPSLHLHLNFHLHPHSGSAITATPRHLSLPPGTRTDCLISRFGHFFAHAHAVVLQTQTILNGTTTKGVDSSYTRYNKAREASPTNIRDARERAKIMKHGMLQTGHRQAHRRELDEAAGREVKSLTVSLISFGIWRKSGRKFCQFQIGKRFQLPSGKVTRWKNPMQSAQYSYTRSELDKKKVLPPQTRPVPDKRIGGDPVSAAVAMFQ</sequence>
<protein>
    <submittedName>
        <fullName evidence="2">Uncharacterized protein</fullName>
    </submittedName>
</protein>
<organism evidence="2 3">
    <name type="scientific">Blyttiomyces helicus</name>
    <dbReference type="NCBI Taxonomy" id="388810"/>
    <lineage>
        <taxon>Eukaryota</taxon>
        <taxon>Fungi</taxon>
        <taxon>Fungi incertae sedis</taxon>
        <taxon>Chytridiomycota</taxon>
        <taxon>Chytridiomycota incertae sedis</taxon>
        <taxon>Chytridiomycetes</taxon>
        <taxon>Chytridiomycetes incertae sedis</taxon>
        <taxon>Blyttiomyces</taxon>
    </lineage>
</organism>